<dbReference type="SUPFAM" id="SSF46785">
    <property type="entry name" value="Winged helix' DNA-binding domain"/>
    <property type="match status" value="1"/>
</dbReference>
<feature type="domain" description="HTH gntR-type" evidence="4">
    <location>
        <begin position="3"/>
        <end position="71"/>
    </location>
</feature>
<dbReference type="GO" id="GO:0003677">
    <property type="term" value="F:DNA binding"/>
    <property type="evidence" value="ECO:0007669"/>
    <property type="project" value="UniProtKB-KW"/>
</dbReference>
<keyword evidence="6" id="KW-1185">Reference proteome</keyword>
<dbReference type="PROSITE" id="PS50949">
    <property type="entry name" value="HTH_GNTR"/>
    <property type="match status" value="1"/>
</dbReference>
<sequence length="255" mass="28392">MGTFAFAEIAQAVEQEIQEGKYPPGSSLPSERELSERFGVSPGTVRMALRELVADGTVDGTRGRPKRVVRVPRRPASFNEFRSFAQWARRQGYEPGGEVLFAEWKIADAQDEQMLDVPRGRRVLDVLRLRTLDGESVMLEHTHYPEWLGEIVEAIDDCAPSVTSLLAENHAVHFSHAEHAFGAERAKVRHADSLGIPRGSALLMHQRVSRDSTGRPLEWSTDRYIAGKIMLSVGNSWHSNPLQWITPDAFGGIGP</sequence>
<evidence type="ECO:0000313" key="6">
    <source>
        <dbReference type="Proteomes" id="UP000310458"/>
    </source>
</evidence>
<dbReference type="InterPro" id="IPR036388">
    <property type="entry name" value="WH-like_DNA-bd_sf"/>
</dbReference>
<evidence type="ECO:0000313" key="5">
    <source>
        <dbReference type="EMBL" id="TLP99727.1"/>
    </source>
</evidence>
<comment type="caution">
    <text evidence="5">The sequence shown here is derived from an EMBL/GenBank/DDBJ whole genome shotgun (WGS) entry which is preliminary data.</text>
</comment>
<gene>
    <name evidence="5" type="ORF">FEF26_02245</name>
</gene>
<dbReference type="InterPro" id="IPR036390">
    <property type="entry name" value="WH_DNA-bd_sf"/>
</dbReference>
<dbReference type="PANTHER" id="PTHR44846">
    <property type="entry name" value="MANNOSYL-D-GLYCERATE TRANSPORT/METABOLISM SYSTEM REPRESSOR MNGR-RELATED"/>
    <property type="match status" value="1"/>
</dbReference>
<dbReference type="Proteomes" id="UP000310458">
    <property type="component" value="Unassembled WGS sequence"/>
</dbReference>
<dbReference type="GO" id="GO:0003700">
    <property type="term" value="F:DNA-binding transcription factor activity"/>
    <property type="evidence" value="ECO:0007669"/>
    <property type="project" value="InterPro"/>
</dbReference>
<dbReference type="Pfam" id="PF00392">
    <property type="entry name" value="GntR"/>
    <property type="match status" value="1"/>
</dbReference>
<organism evidence="5 6">
    <name type="scientific">Nesterenkonia salmonea</name>
    <dbReference type="NCBI Taxonomy" id="1804987"/>
    <lineage>
        <taxon>Bacteria</taxon>
        <taxon>Bacillati</taxon>
        <taxon>Actinomycetota</taxon>
        <taxon>Actinomycetes</taxon>
        <taxon>Micrococcales</taxon>
        <taxon>Micrococcaceae</taxon>
        <taxon>Nesterenkonia</taxon>
    </lineage>
</organism>
<dbReference type="OrthoDB" id="3210131at2"/>
<dbReference type="EMBL" id="VAVZ01000004">
    <property type="protein sequence ID" value="TLP99727.1"/>
    <property type="molecule type" value="Genomic_DNA"/>
</dbReference>
<proteinExistence type="predicted"/>
<dbReference type="InterPro" id="IPR050679">
    <property type="entry name" value="Bact_HTH_transcr_reg"/>
</dbReference>
<protein>
    <submittedName>
        <fullName evidence="5">GntR family transcriptional regulator</fullName>
    </submittedName>
</protein>
<dbReference type="InterPro" id="IPR011663">
    <property type="entry name" value="UTRA"/>
</dbReference>
<dbReference type="SMART" id="SM00866">
    <property type="entry name" value="UTRA"/>
    <property type="match status" value="1"/>
</dbReference>
<keyword evidence="3" id="KW-0804">Transcription</keyword>
<keyword evidence="2" id="KW-0238">DNA-binding</keyword>
<dbReference type="RefSeq" id="WP_138251914.1">
    <property type="nucleotide sequence ID" value="NZ_VAVZ01000004.1"/>
</dbReference>
<dbReference type="CDD" id="cd07377">
    <property type="entry name" value="WHTH_GntR"/>
    <property type="match status" value="1"/>
</dbReference>
<dbReference type="InterPro" id="IPR028978">
    <property type="entry name" value="Chorismate_lyase_/UTRA_dom_sf"/>
</dbReference>
<evidence type="ECO:0000259" key="4">
    <source>
        <dbReference type="PROSITE" id="PS50949"/>
    </source>
</evidence>
<evidence type="ECO:0000256" key="1">
    <source>
        <dbReference type="ARBA" id="ARBA00023015"/>
    </source>
</evidence>
<dbReference type="SMART" id="SM00345">
    <property type="entry name" value="HTH_GNTR"/>
    <property type="match status" value="1"/>
</dbReference>
<dbReference type="SUPFAM" id="SSF64288">
    <property type="entry name" value="Chorismate lyase-like"/>
    <property type="match status" value="1"/>
</dbReference>
<dbReference type="AlphaFoldDB" id="A0A5R9BGE5"/>
<evidence type="ECO:0000256" key="3">
    <source>
        <dbReference type="ARBA" id="ARBA00023163"/>
    </source>
</evidence>
<reference evidence="5 6" key="1">
    <citation type="submission" date="2019-05" db="EMBL/GenBank/DDBJ databases">
        <title>Nesterenkonia sp. GY074 isolated from the Southern Atlantic Ocean.</title>
        <authorList>
            <person name="Zhang G."/>
        </authorList>
    </citation>
    <scope>NUCLEOTIDE SEQUENCE [LARGE SCALE GENOMIC DNA]</scope>
    <source>
        <strain evidence="5 6">GY074</strain>
    </source>
</reference>
<evidence type="ECO:0000256" key="2">
    <source>
        <dbReference type="ARBA" id="ARBA00023125"/>
    </source>
</evidence>
<dbReference type="Gene3D" id="3.40.1410.10">
    <property type="entry name" value="Chorismate lyase-like"/>
    <property type="match status" value="1"/>
</dbReference>
<accession>A0A5R9BGE5</accession>
<dbReference type="PRINTS" id="PR00035">
    <property type="entry name" value="HTHGNTR"/>
</dbReference>
<dbReference type="Gene3D" id="1.10.10.10">
    <property type="entry name" value="Winged helix-like DNA-binding domain superfamily/Winged helix DNA-binding domain"/>
    <property type="match status" value="1"/>
</dbReference>
<dbReference type="PANTHER" id="PTHR44846:SF16">
    <property type="entry name" value="TRANSCRIPTIONAL REGULATOR PHNF-RELATED"/>
    <property type="match status" value="1"/>
</dbReference>
<dbReference type="InterPro" id="IPR000524">
    <property type="entry name" value="Tscrpt_reg_HTH_GntR"/>
</dbReference>
<keyword evidence="1" id="KW-0805">Transcription regulation</keyword>
<name>A0A5R9BGE5_9MICC</name>
<dbReference type="Pfam" id="PF07702">
    <property type="entry name" value="UTRA"/>
    <property type="match status" value="1"/>
</dbReference>